<dbReference type="PROSITE" id="PS00086">
    <property type="entry name" value="CYTOCHROME_P450"/>
    <property type="match status" value="1"/>
</dbReference>
<evidence type="ECO:0000256" key="1">
    <source>
        <dbReference type="ARBA" id="ARBA00001971"/>
    </source>
</evidence>
<evidence type="ECO:0000256" key="7">
    <source>
        <dbReference type="ARBA" id="ARBA00023033"/>
    </source>
</evidence>
<evidence type="ECO:0000313" key="11">
    <source>
        <dbReference type="Proteomes" id="UP001152646"/>
    </source>
</evidence>
<evidence type="ECO:0000313" key="10">
    <source>
        <dbReference type="EMBL" id="CAG8401028.1"/>
    </source>
</evidence>
<evidence type="ECO:0000256" key="2">
    <source>
        <dbReference type="ARBA" id="ARBA00010617"/>
    </source>
</evidence>
<comment type="caution">
    <text evidence="10">The sequence shown here is derived from an EMBL/GenBank/DDBJ whole genome shotgun (WGS) entry which is preliminary data.</text>
</comment>
<accession>A0A9W4JI26</accession>
<evidence type="ECO:0000256" key="6">
    <source>
        <dbReference type="ARBA" id="ARBA00023004"/>
    </source>
</evidence>
<dbReference type="SUPFAM" id="SSF48264">
    <property type="entry name" value="Cytochrome P450"/>
    <property type="match status" value="1"/>
</dbReference>
<comment type="cofactor">
    <cofactor evidence="1 8">
        <name>heme</name>
        <dbReference type="ChEBI" id="CHEBI:30413"/>
    </cofactor>
</comment>
<dbReference type="Pfam" id="PF00067">
    <property type="entry name" value="p450"/>
    <property type="match status" value="1"/>
</dbReference>
<name>A0A9W4JI26_9EURO</name>
<evidence type="ECO:0000256" key="5">
    <source>
        <dbReference type="ARBA" id="ARBA00023002"/>
    </source>
</evidence>
<dbReference type="PRINTS" id="PR00465">
    <property type="entry name" value="EP450IV"/>
</dbReference>
<proteinExistence type="inferred from homology"/>
<dbReference type="AlphaFoldDB" id="A0A9W4JI26"/>
<reference evidence="10" key="1">
    <citation type="submission" date="2021-07" db="EMBL/GenBank/DDBJ databases">
        <authorList>
            <person name="Branca A.L. A."/>
        </authorList>
    </citation>
    <scope>NUCLEOTIDE SEQUENCE</scope>
</reference>
<dbReference type="InterPro" id="IPR001128">
    <property type="entry name" value="Cyt_P450"/>
</dbReference>
<keyword evidence="4 8" id="KW-0479">Metal-binding</keyword>
<dbReference type="GO" id="GO:0004497">
    <property type="term" value="F:monooxygenase activity"/>
    <property type="evidence" value="ECO:0007669"/>
    <property type="project" value="UniProtKB-KW"/>
</dbReference>
<keyword evidence="3 8" id="KW-0349">Heme</keyword>
<keyword evidence="5 9" id="KW-0560">Oxidoreductase</keyword>
<dbReference type="Proteomes" id="UP001152646">
    <property type="component" value="Unassembled WGS sequence"/>
</dbReference>
<comment type="similarity">
    <text evidence="2 9">Belongs to the cytochrome P450 family.</text>
</comment>
<sequence length="535" mass="60286">MSIFGPHFFVCIALLDPQEAEHSLARPPISKLLYQNEPSVFKIPALTDLPETMLSHPTDSLLVSVLLCLLPAVLFFVWRLDPQRRDLPVINPRDPWSLSTGSARLRFLLGAPALIKQGLSKVLTDDGPQVVLAPEFTKEIRNHNSLSLGAFMYQRFHAKLNAFRPYQAFFEKDEAFIKFIRKKLVPQEWHQVALKSSLAMVIARVLAKTFVGEPLCNNVRWLQIMAQYTVDSVQASEALRKWPSVLRPVMIHILPVCRNLKAEMKEAENLIGAVLEERRLEKEAAAQAGKTPQQHMDAFEWMDQHYKEMGRSCDPVIVQLALAVTGMHTTTDMLAQLLYDLGGKDHLIKDLREEVVTVIQREGLTVSSLNNMRLMDSCLKESQRLKPVQAVALQRIALNCFDLSDGTHVPKDTPIILSAGMWDPEVYTSPYEFDGYRFLKMRQNSATETETAALAVTPTSDHIGWGLGKHACPGRFLAIHEIKIVLCHLLTQYDFESADNKPPQTIIMGTATLADPFALFKVKRRDQNSSDVLSI</sequence>
<dbReference type="OrthoDB" id="1844152at2759"/>
<evidence type="ECO:0000256" key="8">
    <source>
        <dbReference type="PIRSR" id="PIRSR602403-1"/>
    </source>
</evidence>
<dbReference type="PANTHER" id="PTHR46206:SF2">
    <property type="entry name" value="CYTOCHROME P450 MONOOXYGENASE AUSG-RELATED"/>
    <property type="match status" value="1"/>
</dbReference>
<dbReference type="EMBL" id="CAJVPA010000206">
    <property type="protein sequence ID" value="CAG8401028.1"/>
    <property type="molecule type" value="Genomic_DNA"/>
</dbReference>
<gene>
    <name evidence="10" type="ORF">PSALAMII_LOCUS8104</name>
</gene>
<dbReference type="GO" id="GO:0016705">
    <property type="term" value="F:oxidoreductase activity, acting on paired donors, with incorporation or reduction of molecular oxygen"/>
    <property type="evidence" value="ECO:0007669"/>
    <property type="project" value="InterPro"/>
</dbReference>
<dbReference type="GO" id="GO:0020037">
    <property type="term" value="F:heme binding"/>
    <property type="evidence" value="ECO:0007669"/>
    <property type="project" value="InterPro"/>
</dbReference>
<keyword evidence="6 8" id="KW-0408">Iron</keyword>
<dbReference type="CDD" id="cd11041">
    <property type="entry name" value="CYP503A1-like"/>
    <property type="match status" value="1"/>
</dbReference>
<dbReference type="GO" id="GO:0043386">
    <property type="term" value="P:mycotoxin biosynthetic process"/>
    <property type="evidence" value="ECO:0007669"/>
    <property type="project" value="UniProtKB-ARBA"/>
</dbReference>
<feature type="binding site" description="axial binding residue" evidence="8">
    <location>
        <position position="472"/>
    </location>
    <ligand>
        <name>heme</name>
        <dbReference type="ChEBI" id="CHEBI:30413"/>
    </ligand>
    <ligandPart>
        <name>Fe</name>
        <dbReference type="ChEBI" id="CHEBI:18248"/>
    </ligandPart>
</feature>
<dbReference type="PANTHER" id="PTHR46206">
    <property type="entry name" value="CYTOCHROME P450"/>
    <property type="match status" value="1"/>
</dbReference>
<evidence type="ECO:0000256" key="4">
    <source>
        <dbReference type="ARBA" id="ARBA00022723"/>
    </source>
</evidence>
<dbReference type="Gene3D" id="1.10.630.10">
    <property type="entry name" value="Cytochrome P450"/>
    <property type="match status" value="1"/>
</dbReference>
<evidence type="ECO:0000256" key="3">
    <source>
        <dbReference type="ARBA" id="ARBA00022617"/>
    </source>
</evidence>
<dbReference type="InterPro" id="IPR002403">
    <property type="entry name" value="Cyt_P450_E_grp-IV"/>
</dbReference>
<organism evidence="10 11">
    <name type="scientific">Penicillium salamii</name>
    <dbReference type="NCBI Taxonomy" id="1612424"/>
    <lineage>
        <taxon>Eukaryota</taxon>
        <taxon>Fungi</taxon>
        <taxon>Dikarya</taxon>
        <taxon>Ascomycota</taxon>
        <taxon>Pezizomycotina</taxon>
        <taxon>Eurotiomycetes</taxon>
        <taxon>Eurotiomycetidae</taxon>
        <taxon>Eurotiales</taxon>
        <taxon>Aspergillaceae</taxon>
        <taxon>Penicillium</taxon>
    </lineage>
</organism>
<evidence type="ECO:0000256" key="9">
    <source>
        <dbReference type="RuleBase" id="RU000461"/>
    </source>
</evidence>
<keyword evidence="7 9" id="KW-0503">Monooxygenase</keyword>
<dbReference type="InterPro" id="IPR017972">
    <property type="entry name" value="Cyt_P450_CS"/>
</dbReference>
<dbReference type="InterPro" id="IPR036396">
    <property type="entry name" value="Cyt_P450_sf"/>
</dbReference>
<protein>
    <submittedName>
        <fullName evidence="10">Uncharacterized protein</fullName>
    </submittedName>
</protein>
<dbReference type="GO" id="GO:0005506">
    <property type="term" value="F:iron ion binding"/>
    <property type="evidence" value="ECO:0007669"/>
    <property type="project" value="InterPro"/>
</dbReference>